<evidence type="ECO:0000256" key="9">
    <source>
        <dbReference type="ARBA" id="ARBA00023316"/>
    </source>
</evidence>
<dbReference type="STRING" id="1219043.SCH01S_32_00050"/>
<comment type="caution">
    <text evidence="16">The sequence shown here is derived from an EMBL/GenBank/DDBJ whole genome shotgun (WGS) entry which is preliminary data.</text>
</comment>
<dbReference type="Gene3D" id="3.40.1390.10">
    <property type="entry name" value="MurE/MurF, N-terminal domain"/>
    <property type="match status" value="1"/>
</dbReference>
<keyword evidence="9 10" id="KW-0961">Cell wall biogenesis/degradation</keyword>
<dbReference type="InterPro" id="IPR036565">
    <property type="entry name" value="Mur-like_cat_sf"/>
</dbReference>
<comment type="caution">
    <text evidence="10">Lacks conserved residue(s) required for the propagation of feature annotation.</text>
</comment>
<dbReference type="GO" id="GO:0005737">
    <property type="term" value="C:cytoplasm"/>
    <property type="evidence" value="ECO:0007669"/>
    <property type="project" value="UniProtKB-SubCell"/>
</dbReference>
<keyword evidence="2 10" id="KW-0436">Ligase</keyword>
<evidence type="ECO:0000256" key="8">
    <source>
        <dbReference type="ARBA" id="ARBA00023306"/>
    </source>
</evidence>
<dbReference type="InterPro" id="IPR005863">
    <property type="entry name" value="UDP-N-AcMur_synth"/>
</dbReference>
<dbReference type="Pfam" id="PF01225">
    <property type="entry name" value="Mur_ligase"/>
    <property type="match status" value="1"/>
</dbReference>
<dbReference type="SUPFAM" id="SSF53623">
    <property type="entry name" value="MurD-like peptide ligases, catalytic domain"/>
    <property type="match status" value="1"/>
</dbReference>
<protein>
    <recommendedName>
        <fullName evidence="10 11">UDP-N-acetylmuramoyl-tripeptide--D-alanyl-D-alanine ligase</fullName>
        <ecNumber evidence="10 11">6.3.2.10</ecNumber>
    </recommendedName>
    <alternativeName>
        <fullName evidence="10">D-alanyl-D-alanine-adding enzyme</fullName>
    </alternativeName>
</protein>
<feature type="domain" description="Mur ligase N-terminal catalytic" evidence="13">
    <location>
        <begin position="53"/>
        <end position="99"/>
    </location>
</feature>
<dbReference type="HAMAP" id="MF_02019">
    <property type="entry name" value="MurF"/>
    <property type="match status" value="1"/>
</dbReference>
<comment type="pathway">
    <text evidence="10 11">Cell wall biogenesis; peptidoglycan biosynthesis.</text>
</comment>
<dbReference type="SUPFAM" id="SSF53244">
    <property type="entry name" value="MurD-like peptide ligases, peptide-binding domain"/>
    <property type="match status" value="1"/>
</dbReference>
<dbReference type="Pfam" id="PF02875">
    <property type="entry name" value="Mur_ligase_C"/>
    <property type="match status" value="1"/>
</dbReference>
<organism evidence="16 17">
    <name type="scientific">Sphingomonas changbaiensis NBRC 104936</name>
    <dbReference type="NCBI Taxonomy" id="1219043"/>
    <lineage>
        <taxon>Bacteria</taxon>
        <taxon>Pseudomonadati</taxon>
        <taxon>Pseudomonadota</taxon>
        <taxon>Alphaproteobacteria</taxon>
        <taxon>Sphingomonadales</taxon>
        <taxon>Sphingomonadaceae</taxon>
        <taxon>Sphingomonas</taxon>
    </lineage>
</organism>
<dbReference type="InterPro" id="IPR035911">
    <property type="entry name" value="MurE/MurF_N"/>
</dbReference>
<evidence type="ECO:0000259" key="13">
    <source>
        <dbReference type="Pfam" id="PF01225"/>
    </source>
</evidence>
<dbReference type="InterPro" id="IPR004101">
    <property type="entry name" value="Mur_ligase_C"/>
</dbReference>
<evidence type="ECO:0000256" key="3">
    <source>
        <dbReference type="ARBA" id="ARBA00022618"/>
    </source>
</evidence>
<dbReference type="EC" id="6.3.2.10" evidence="10 11"/>
<evidence type="ECO:0000256" key="7">
    <source>
        <dbReference type="ARBA" id="ARBA00022984"/>
    </source>
</evidence>
<evidence type="ECO:0000313" key="16">
    <source>
        <dbReference type="EMBL" id="GAO39468.1"/>
    </source>
</evidence>
<keyword evidence="5 10" id="KW-0067">ATP-binding</keyword>
<keyword evidence="17" id="KW-1185">Reference proteome</keyword>
<dbReference type="InterPro" id="IPR051046">
    <property type="entry name" value="MurCDEF_CellWall_CoF430Synth"/>
</dbReference>
<dbReference type="Proteomes" id="UP000033202">
    <property type="component" value="Unassembled WGS sequence"/>
</dbReference>
<name>A0A0E9MPQ2_9SPHN</name>
<keyword evidence="3 10" id="KW-0132">Cell division</keyword>
<comment type="similarity">
    <text evidence="10">Belongs to the MurCDEF family. MurF subfamily.</text>
</comment>
<keyword evidence="1 10" id="KW-0963">Cytoplasm</keyword>
<evidence type="ECO:0000259" key="14">
    <source>
        <dbReference type="Pfam" id="PF02875"/>
    </source>
</evidence>
<keyword evidence="7 10" id="KW-0573">Peptidoglycan synthesis</keyword>
<dbReference type="InterPro" id="IPR036615">
    <property type="entry name" value="Mur_ligase_C_dom_sf"/>
</dbReference>
<feature type="domain" description="Mur ligase C-terminal" evidence="14">
    <location>
        <begin position="357"/>
        <end position="469"/>
    </location>
</feature>
<feature type="region of interest" description="Disordered" evidence="12">
    <location>
        <begin position="1"/>
        <end position="25"/>
    </location>
</feature>
<evidence type="ECO:0000256" key="12">
    <source>
        <dbReference type="SAM" id="MobiDB-lite"/>
    </source>
</evidence>
<dbReference type="Gene3D" id="3.90.190.20">
    <property type="entry name" value="Mur ligase, C-terminal domain"/>
    <property type="match status" value="1"/>
</dbReference>
<dbReference type="InterPro" id="IPR000713">
    <property type="entry name" value="Mur_ligase_N"/>
</dbReference>
<evidence type="ECO:0000256" key="11">
    <source>
        <dbReference type="RuleBase" id="RU004136"/>
    </source>
</evidence>
<dbReference type="EMBL" id="BBWU01000032">
    <property type="protein sequence ID" value="GAO39468.1"/>
    <property type="molecule type" value="Genomic_DNA"/>
</dbReference>
<dbReference type="GO" id="GO:0008360">
    <property type="term" value="P:regulation of cell shape"/>
    <property type="evidence" value="ECO:0007669"/>
    <property type="project" value="UniProtKB-KW"/>
</dbReference>
<dbReference type="Pfam" id="PF08245">
    <property type="entry name" value="Mur_ligase_M"/>
    <property type="match status" value="1"/>
</dbReference>
<dbReference type="GO" id="GO:0009252">
    <property type="term" value="P:peptidoglycan biosynthetic process"/>
    <property type="evidence" value="ECO:0007669"/>
    <property type="project" value="UniProtKB-UniRule"/>
</dbReference>
<keyword evidence="8 10" id="KW-0131">Cell cycle</keyword>
<dbReference type="Gene3D" id="3.40.1190.10">
    <property type="entry name" value="Mur-like, catalytic domain"/>
    <property type="match status" value="1"/>
</dbReference>
<proteinExistence type="inferred from homology"/>
<evidence type="ECO:0000256" key="10">
    <source>
        <dbReference type="HAMAP-Rule" id="MF_02019"/>
    </source>
</evidence>
<evidence type="ECO:0000256" key="1">
    <source>
        <dbReference type="ARBA" id="ARBA00022490"/>
    </source>
</evidence>
<dbReference type="GO" id="GO:0047480">
    <property type="term" value="F:UDP-N-acetylmuramoyl-tripeptide-D-alanyl-D-alanine ligase activity"/>
    <property type="evidence" value="ECO:0007669"/>
    <property type="project" value="UniProtKB-UniRule"/>
</dbReference>
<accession>A0A0E9MPQ2</accession>
<comment type="function">
    <text evidence="10 11">Involved in cell wall formation. Catalyzes the final step in the synthesis of UDP-N-acetylmuramoyl-pentapeptide, the precursor of murein.</text>
</comment>
<dbReference type="GO" id="GO:0005524">
    <property type="term" value="F:ATP binding"/>
    <property type="evidence" value="ECO:0007669"/>
    <property type="project" value="UniProtKB-UniRule"/>
</dbReference>
<evidence type="ECO:0000259" key="15">
    <source>
        <dbReference type="Pfam" id="PF08245"/>
    </source>
</evidence>
<dbReference type="NCBIfam" id="TIGR01143">
    <property type="entry name" value="murF"/>
    <property type="match status" value="1"/>
</dbReference>
<dbReference type="GO" id="GO:0051301">
    <property type="term" value="P:cell division"/>
    <property type="evidence" value="ECO:0007669"/>
    <property type="project" value="UniProtKB-KW"/>
</dbReference>
<dbReference type="GO" id="GO:0071555">
    <property type="term" value="P:cell wall organization"/>
    <property type="evidence" value="ECO:0007669"/>
    <property type="project" value="UniProtKB-KW"/>
</dbReference>
<feature type="domain" description="Mur ligase central" evidence="15">
    <location>
        <begin position="131"/>
        <end position="323"/>
    </location>
</feature>
<comment type="catalytic activity">
    <reaction evidence="10 11">
        <text>D-alanyl-D-alanine + UDP-N-acetyl-alpha-D-muramoyl-L-alanyl-gamma-D-glutamyl-meso-2,6-diaminopimelate + ATP = UDP-N-acetyl-alpha-D-muramoyl-L-alanyl-gamma-D-glutamyl-meso-2,6-diaminopimeloyl-D-alanyl-D-alanine + ADP + phosphate + H(+)</text>
        <dbReference type="Rhea" id="RHEA:28374"/>
        <dbReference type="ChEBI" id="CHEBI:15378"/>
        <dbReference type="ChEBI" id="CHEBI:30616"/>
        <dbReference type="ChEBI" id="CHEBI:43474"/>
        <dbReference type="ChEBI" id="CHEBI:57822"/>
        <dbReference type="ChEBI" id="CHEBI:61386"/>
        <dbReference type="ChEBI" id="CHEBI:83905"/>
        <dbReference type="ChEBI" id="CHEBI:456216"/>
        <dbReference type="EC" id="6.3.2.10"/>
    </reaction>
</comment>
<keyword evidence="6 10" id="KW-0133">Cell shape</keyword>
<evidence type="ECO:0000256" key="6">
    <source>
        <dbReference type="ARBA" id="ARBA00022960"/>
    </source>
</evidence>
<dbReference type="UniPathway" id="UPA00219"/>
<evidence type="ECO:0000313" key="17">
    <source>
        <dbReference type="Proteomes" id="UP000033202"/>
    </source>
</evidence>
<dbReference type="InterPro" id="IPR013221">
    <property type="entry name" value="Mur_ligase_cen"/>
</dbReference>
<evidence type="ECO:0000256" key="5">
    <source>
        <dbReference type="ARBA" id="ARBA00022840"/>
    </source>
</evidence>
<reference evidence="16 17" key="1">
    <citation type="submission" date="2015-04" db="EMBL/GenBank/DDBJ databases">
        <title>Whole genome shotgun sequence of Sphingomonas changbaiensis NBRC 104936.</title>
        <authorList>
            <person name="Katano-Makiyama Y."/>
            <person name="Hosoyama A."/>
            <person name="Hashimoto M."/>
            <person name="Noguchi M."/>
            <person name="Tsuchikane K."/>
            <person name="Ohji S."/>
            <person name="Yamazoe A."/>
            <person name="Ichikawa N."/>
            <person name="Kimura A."/>
            <person name="Fujita N."/>
        </authorList>
    </citation>
    <scope>NUCLEOTIDE SEQUENCE [LARGE SCALE GENOMIC DNA]</scope>
    <source>
        <strain evidence="16 17">NBRC 104936</strain>
    </source>
</reference>
<dbReference type="PANTHER" id="PTHR43024">
    <property type="entry name" value="UDP-N-ACETYLMURAMOYL-TRIPEPTIDE--D-ALANYL-D-ALANINE LIGASE"/>
    <property type="match status" value="1"/>
</dbReference>
<keyword evidence="4 10" id="KW-0547">Nucleotide-binding</keyword>
<evidence type="ECO:0000256" key="4">
    <source>
        <dbReference type="ARBA" id="ARBA00022741"/>
    </source>
</evidence>
<evidence type="ECO:0000256" key="2">
    <source>
        <dbReference type="ARBA" id="ARBA00022598"/>
    </source>
</evidence>
<comment type="subcellular location">
    <subcellularLocation>
        <location evidence="10 11">Cytoplasm</location>
    </subcellularLocation>
</comment>
<dbReference type="PANTHER" id="PTHR43024:SF1">
    <property type="entry name" value="UDP-N-ACETYLMURAMOYL-TRIPEPTIDE--D-ALANYL-D-ALANINE LIGASE"/>
    <property type="match status" value="1"/>
</dbReference>
<dbReference type="GO" id="GO:0008766">
    <property type="term" value="F:UDP-N-acetylmuramoylalanyl-D-glutamyl-2,6-diaminopimelate-D-alanyl-D-alanine ligase activity"/>
    <property type="evidence" value="ECO:0007669"/>
    <property type="project" value="RHEA"/>
</dbReference>
<dbReference type="SUPFAM" id="SSF63418">
    <property type="entry name" value="MurE/MurF N-terminal domain"/>
    <property type="match status" value="1"/>
</dbReference>
<sequence length="492" mass="50620">MVGRVPQYPLPAQPRRAESPSPVQGEGCMTPLWTSAEIAQAVSGVASTAFMATGVAFDSREVGTGDLFVALPGETTDGHRFVDQAFAQGAAGAIVSRPVPHPHILVADTRAALDALGIAGRARTTAQIVGVTGSVGKTGTKEALFAAFDRIAPGRAHRSLKSYNNHTGVPLSLARMPESTRFGVFEMGMNHAGEIAALTRLVRPNIAVITTIAPAHIEMLGSIEGIARAKAEIFEGLEPGGTAVIPYDSPQRDILVEAAKRHGARVMTFGLDKGADVHAVERVPSKGGGTLVTVQLPDASLTMTIGQSGEHWVSNALAVIAAVEAAGGDLAIAGLALAELQGMAGRGARVQVQVPGGEALVIDESYNANPASMRATLKVLGEQSALRRVAVLGAMRELGQEGPRFHAELAEPIARANVDFALLVGEEMAPLAKALEGKIEFAHVPAAAAALDALKGHVGAGDAVLIKASNSVGLGRLVADLSAGALAEANKD</sequence>
<gene>
    <name evidence="10 16" type="primary">murF</name>
    <name evidence="16" type="ORF">SCH01S_32_00050</name>
</gene>
<dbReference type="AlphaFoldDB" id="A0A0E9MPQ2"/>